<dbReference type="AlphaFoldDB" id="A0A4Q7W0D5"/>
<evidence type="ECO:0000313" key="1">
    <source>
        <dbReference type="EMBL" id="RZU02627.1"/>
    </source>
</evidence>
<dbReference type="PROSITE" id="PS51257">
    <property type="entry name" value="PROKAR_LIPOPROTEIN"/>
    <property type="match status" value="1"/>
</dbReference>
<proteinExistence type="predicted"/>
<dbReference type="SUPFAM" id="SSF53474">
    <property type="entry name" value="alpha/beta-Hydrolases"/>
    <property type="match status" value="1"/>
</dbReference>
<sequence>MKPASTSAELRSPVVLAALLSMLLPLAGLLAGCETPVRLMPTPVAFKNGEVDPFEKVGPQLQGTDVPVLYTTNRGVLVERPEPVHTIVATDTLRMGVAHVRIGDGTLDWETLHRLSTTADADERPVVELQRLDQLAVLGAGDDPARMPEVLDFFRLIDQTIAASPSTELLVYVHGSNNTVPRAAAQAAQFRHFTGRRMVVLTYIWPSAGSLVRYFTDVGNAAATVEPFARFIGLLAEHTRASKIDILSYSAGAQVLSPALVKLAQARPGESRAQLRERRRIGQIYFAAPDIDTRRAVDDLNAYVDITERVSIAANLNDSVLVFAQVANRASRAGRPNPTELSSEQSQFLVDASQRLGFDLIKVDPNDIPNLPKRSHDFWFADPWVSSDVLAQFLQNAAPPGRGLEPRATDGGARYWTFPQDFYERVRRLLNPAAKP</sequence>
<dbReference type="EMBL" id="SHKP01000004">
    <property type="protein sequence ID" value="RZU02627.1"/>
    <property type="molecule type" value="Genomic_DNA"/>
</dbReference>
<dbReference type="Proteomes" id="UP000293671">
    <property type="component" value="Unassembled WGS sequence"/>
</dbReference>
<dbReference type="RefSeq" id="WP_165393220.1">
    <property type="nucleotide sequence ID" value="NZ_SHKP01000004.1"/>
</dbReference>
<comment type="caution">
    <text evidence="1">The sequence shown here is derived from an EMBL/GenBank/DDBJ whole genome shotgun (WGS) entry which is preliminary data.</text>
</comment>
<keyword evidence="2" id="KW-1185">Reference proteome</keyword>
<gene>
    <name evidence="1" type="ORF">EV670_0655</name>
</gene>
<dbReference type="PANTHER" id="PTHR36513:SF1">
    <property type="entry name" value="TRANSMEMBRANE PROTEIN"/>
    <property type="match status" value="1"/>
</dbReference>
<reference evidence="1 2" key="1">
    <citation type="submission" date="2019-02" db="EMBL/GenBank/DDBJ databases">
        <title>Genomic Encyclopedia of Type Strains, Phase IV (KMG-IV): sequencing the most valuable type-strain genomes for metagenomic binning, comparative biology and taxonomic classification.</title>
        <authorList>
            <person name="Goeker M."/>
        </authorList>
    </citation>
    <scope>NUCLEOTIDE SEQUENCE [LARGE SCALE GENOMIC DNA]</scope>
    <source>
        <strain evidence="1 2">DSM 19570</strain>
    </source>
</reference>
<dbReference type="Pfam" id="PF05990">
    <property type="entry name" value="DUF900"/>
    <property type="match status" value="1"/>
</dbReference>
<accession>A0A4Q7W0D5</accession>
<organism evidence="1 2">
    <name type="scientific">Rivibacter subsaxonicus</name>
    <dbReference type="NCBI Taxonomy" id="457575"/>
    <lineage>
        <taxon>Bacteria</taxon>
        <taxon>Pseudomonadati</taxon>
        <taxon>Pseudomonadota</taxon>
        <taxon>Betaproteobacteria</taxon>
        <taxon>Burkholderiales</taxon>
        <taxon>Rivibacter</taxon>
    </lineage>
</organism>
<dbReference type="InterPro" id="IPR029058">
    <property type="entry name" value="AB_hydrolase_fold"/>
</dbReference>
<dbReference type="InterPro" id="IPR010297">
    <property type="entry name" value="DUF900_hydrolase"/>
</dbReference>
<dbReference type="PANTHER" id="PTHR36513">
    <property type="entry name" value="ABC TRANSMEMBRANE TYPE-1 DOMAIN-CONTAINING PROTEIN"/>
    <property type="match status" value="1"/>
</dbReference>
<name>A0A4Q7W0D5_9BURK</name>
<evidence type="ECO:0000313" key="2">
    <source>
        <dbReference type="Proteomes" id="UP000293671"/>
    </source>
</evidence>
<protein>
    <submittedName>
        <fullName evidence="1">Esterase/lipase superfamily enzyme</fullName>
    </submittedName>
</protein>